<dbReference type="SUPFAM" id="SSF52540">
    <property type="entry name" value="P-loop containing nucleoside triphosphate hydrolases"/>
    <property type="match status" value="2"/>
</dbReference>
<dbReference type="GO" id="GO:0006302">
    <property type="term" value="P:double-strand break repair"/>
    <property type="evidence" value="ECO:0007669"/>
    <property type="project" value="InterPro"/>
</dbReference>
<feature type="transmembrane region" description="Helical" evidence="2">
    <location>
        <begin position="445"/>
        <end position="462"/>
    </location>
</feature>
<organism evidence="4">
    <name type="scientific">uncultured organism</name>
    <dbReference type="NCBI Taxonomy" id="155900"/>
    <lineage>
        <taxon>unclassified sequences</taxon>
        <taxon>environmental samples</taxon>
    </lineage>
</organism>
<evidence type="ECO:0000313" key="4">
    <source>
        <dbReference type="EMBL" id="AGF93380.1"/>
    </source>
</evidence>
<accession>M1PQD9</accession>
<reference evidence="4" key="1">
    <citation type="journal article" date="2013" name="Syst. Appl. Microbiol.">
        <title>New insights into the archaeal diversity of a hypersaline microbial mat obtained by a metagenomic approach.</title>
        <authorList>
            <person name="Lopez-Lopez A."/>
            <person name="Richter M."/>
            <person name="Pena A."/>
            <person name="Tamames J."/>
            <person name="Rossello-Mora R."/>
        </authorList>
    </citation>
    <scope>NUCLEOTIDE SEQUENCE</scope>
</reference>
<proteinExistence type="predicted"/>
<dbReference type="PANTHER" id="PTHR41259:SF1">
    <property type="entry name" value="DOUBLE-STRAND BREAK REPAIR RAD50 ATPASE, PUTATIVE-RELATED"/>
    <property type="match status" value="1"/>
</dbReference>
<feature type="transmembrane region" description="Helical" evidence="2">
    <location>
        <begin position="419"/>
        <end position="439"/>
    </location>
</feature>
<dbReference type="InterPro" id="IPR027417">
    <property type="entry name" value="P-loop_NTPase"/>
</dbReference>
<sequence>METKGGLMVAKSKLNFKSININKAPGFPPPGFSINNFSSDINIIYGSNAAGKTTLAQAFNHLLWSGNLKNEVWNVSGNFNFQKDNWRVEVIRNKTNFQKEGTPVSPPPFPPPDHKKRYFITLQELLQHSSNDSSLAEIIIKEAEGGYRIAEVIEKLNLKEKASHRGKTSRQAEKNVKEYKKILKEQKSLRQQEKQLNQLYSEKKEIQEDQKYLDLIQQLLEYKNLNKELKDIEEKIKSYPPNIDLIKGEEYQSYQKIKQRLEKKVDQKKKLKKEFSQKQIKLEKMPFFEKNFSEKSLVELKQNRNKLRNFEERLEKYKEDLKKAKTERKEEEKNFLTDVKSKKLEKIDQIAYNKLNEFARKAEKVGNKISAFEEFKNMLNLQQKGRDQEYRKNRSNIQQGITYLEKWLRFLDNKKNSNIIRILILSSLLTVSLSVFLSFQFNPMFFIFSIISVILMGMGLKIKNESSRLKKENQEKYKNLDLEEPKSWTQSEVRKKLQDLFDIEFERALQQRKKQYWNDRSQEYQQLQQKQDQLQNKRQKFIQKFSVAPDTDPGTLFFFTNRLSRWQDAHYRVKSLKTKINSLEKKYNNLMNKIKKYIELFDYQKPETAAEVSGIIAELEKQFNDFKEMKQQQKNREQQLEKYKEEIKRIKREKKELMQKLDLPENDQQALSKLQNLCRQYEEYKKDKKKLDQLQYTSQRELKKLKQHEKFDKELLNKSCSSLKEEKEELEKNINKLEVVKEKIQDIETRTAAAKRKRTLEKALAEKNRSLNKLKKELQDDYKKTAGKILVDFISDLNTRKNRPQVFKRASKIFIEITWGNYKLKVSESNPPSFRAIDTGTGRGKSLQELSSGTKIQLLLAVRLGFIEELEKKFKLPLYLDEVLANADDDKSKAVINSVIDICRRGRQCFYFTAQKDEVRKWYSLLEKKQSQDSFNSAIDYKIINLDNLNDSREDESTFNFSDFAGEIPDIASVTSPEGYTHSEYKYKLSVPDFNPYLGAGSCHLWYLVEDLQLLSELINTGIKEWGQLKTLIKDNKIDFIKNSDSKSIIEIKNLGKALEEFTSCWKMGRGKPVSREVLKTSGAVSENFIEEVSSLTEKVDGNAELIIERLRTGAVSNFLSRKIEELESFFEKEGYISIENPLSGEEIYWNMLNQVSSSEVKNYRKKVKRLLERLRNGII</sequence>
<feature type="domain" description="Rad50/SbcC-type AAA" evidence="3">
    <location>
        <begin position="36"/>
        <end position="282"/>
    </location>
</feature>
<evidence type="ECO:0000256" key="2">
    <source>
        <dbReference type="SAM" id="Phobius"/>
    </source>
</evidence>
<keyword evidence="2" id="KW-0812">Transmembrane</keyword>
<feature type="coiled-coil region" evidence="1">
    <location>
        <begin position="517"/>
        <end position="544"/>
    </location>
</feature>
<protein>
    <recommendedName>
        <fullName evidence="3">Rad50/SbcC-type AAA domain-containing protein</fullName>
    </recommendedName>
</protein>
<name>M1PQD9_9ZZZZ</name>
<dbReference type="PANTHER" id="PTHR41259">
    <property type="entry name" value="DOUBLE-STRAND BREAK REPAIR RAD50 ATPASE, PUTATIVE-RELATED"/>
    <property type="match status" value="1"/>
</dbReference>
<feature type="coiled-coil region" evidence="1">
    <location>
        <begin position="573"/>
        <end position="784"/>
    </location>
</feature>
<keyword evidence="2" id="KW-1133">Transmembrane helix</keyword>
<dbReference type="Pfam" id="PF13476">
    <property type="entry name" value="AAA_23"/>
    <property type="match status" value="1"/>
</dbReference>
<feature type="coiled-coil region" evidence="1">
    <location>
        <begin position="169"/>
        <end position="334"/>
    </location>
</feature>
<keyword evidence="2" id="KW-0472">Membrane</keyword>
<evidence type="ECO:0000259" key="3">
    <source>
        <dbReference type="Pfam" id="PF13476"/>
    </source>
</evidence>
<dbReference type="InterPro" id="IPR038729">
    <property type="entry name" value="Rad50/SbcC_AAA"/>
</dbReference>
<dbReference type="GO" id="GO:0016887">
    <property type="term" value="F:ATP hydrolysis activity"/>
    <property type="evidence" value="ECO:0007669"/>
    <property type="project" value="InterPro"/>
</dbReference>
<keyword evidence="1" id="KW-0175">Coiled coil</keyword>
<dbReference type="Gene3D" id="3.40.50.300">
    <property type="entry name" value="P-loop containing nucleotide triphosphate hydrolases"/>
    <property type="match status" value="2"/>
</dbReference>
<gene>
    <name evidence="4" type="ORF">FLSS-24_0011</name>
</gene>
<dbReference type="AlphaFoldDB" id="M1PQD9"/>
<evidence type="ECO:0000256" key="1">
    <source>
        <dbReference type="SAM" id="Coils"/>
    </source>
</evidence>
<dbReference type="EMBL" id="JX684090">
    <property type="protein sequence ID" value="AGF93380.1"/>
    <property type="molecule type" value="Genomic_DNA"/>
</dbReference>